<keyword evidence="2" id="KW-1185">Reference proteome</keyword>
<evidence type="ECO:0008006" key="3">
    <source>
        <dbReference type="Google" id="ProtNLM"/>
    </source>
</evidence>
<evidence type="ECO:0000313" key="1">
    <source>
        <dbReference type="EMBL" id="MDR7134330.1"/>
    </source>
</evidence>
<accession>A0ABU1W9P8</accession>
<sequence>MANGELEKTMNMSFLRSSDPDSIRSASEGRCFLYVLPCRDEDLVKLGFSRNPLARMEALHPRYFDFFDIDRGCLVETDTVREARRLELELAHAMALHSAPQPLLIREQAGGATEWYRGAHAGLQDAASRIEREGFIVHRPLRPWLRSQLSNRRGDLFSWGEAVLAAVEGEPAHLDISAYRPLRTDVLAVLDAYPALGIALAPLLPDALMAWYRGAYRSAHLQSLPGEDDDASGQTP</sequence>
<comment type="caution">
    <text evidence="1">The sequence shown here is derived from an EMBL/GenBank/DDBJ whole genome shotgun (WGS) entry which is preliminary data.</text>
</comment>
<reference evidence="1 2" key="1">
    <citation type="submission" date="2023-07" db="EMBL/GenBank/DDBJ databases">
        <title>Sorghum-associated microbial communities from plants grown in Nebraska, USA.</title>
        <authorList>
            <person name="Schachtman D."/>
        </authorList>
    </citation>
    <scope>NUCLEOTIDE SEQUENCE [LARGE SCALE GENOMIC DNA]</scope>
    <source>
        <strain evidence="1 2">BE198</strain>
    </source>
</reference>
<dbReference type="EMBL" id="JAVDVY010000001">
    <property type="protein sequence ID" value="MDR7134330.1"/>
    <property type="molecule type" value="Genomic_DNA"/>
</dbReference>
<gene>
    <name evidence="1" type="ORF">J2X06_001514</name>
</gene>
<organism evidence="1 2">
    <name type="scientific">Lysobacter niastensis</name>
    <dbReference type="NCBI Taxonomy" id="380629"/>
    <lineage>
        <taxon>Bacteria</taxon>
        <taxon>Pseudomonadati</taxon>
        <taxon>Pseudomonadota</taxon>
        <taxon>Gammaproteobacteria</taxon>
        <taxon>Lysobacterales</taxon>
        <taxon>Lysobacteraceae</taxon>
        <taxon>Lysobacter</taxon>
    </lineage>
</organism>
<evidence type="ECO:0000313" key="2">
    <source>
        <dbReference type="Proteomes" id="UP001251524"/>
    </source>
</evidence>
<dbReference type="Proteomes" id="UP001251524">
    <property type="component" value="Unassembled WGS sequence"/>
</dbReference>
<proteinExistence type="predicted"/>
<protein>
    <recommendedName>
        <fullName evidence="3">GIY-YIG nuclease family protein</fullName>
    </recommendedName>
</protein>
<name>A0ABU1W9P8_9GAMM</name>